<sequence>MSSYRRFVKHEEDIDRLPHGMIRTGYDADTRQYTFHDNTTGVQFISAPGERYGTLLPAATANYVKPKRGANRRLTLQAYDRPVLFEGDLARESRSSPSRGHKSAPSSPASRSPTSSSEHSGSTRRHAPRSATFADILPAHLIDRAASSPVESKQAPRPQPLSKSPVMDEKGHRNWPHVTSSEKSVQPVSRQYLGDKGGRGPRDALRSTVRMLGRSLTTVRRTRSLEKQRDHDGYVLV</sequence>
<evidence type="ECO:0000313" key="2">
    <source>
        <dbReference type="EMBL" id="KAH8999517.1"/>
    </source>
</evidence>
<proteinExistence type="predicted"/>
<evidence type="ECO:0000256" key="1">
    <source>
        <dbReference type="SAM" id="MobiDB-lite"/>
    </source>
</evidence>
<dbReference type="Proteomes" id="UP001201163">
    <property type="component" value="Unassembled WGS sequence"/>
</dbReference>
<name>A0AAD4LT76_9AGAM</name>
<accession>A0AAD4LT76</accession>
<feature type="compositionally biased region" description="Low complexity" evidence="1">
    <location>
        <begin position="103"/>
        <end position="120"/>
    </location>
</feature>
<feature type="compositionally biased region" description="Polar residues" evidence="1">
    <location>
        <begin position="177"/>
        <end position="189"/>
    </location>
</feature>
<keyword evidence="3" id="KW-1185">Reference proteome</keyword>
<protein>
    <submittedName>
        <fullName evidence="2">Uncharacterized protein</fullName>
    </submittedName>
</protein>
<feature type="region of interest" description="Disordered" evidence="1">
    <location>
        <begin position="146"/>
        <end position="203"/>
    </location>
</feature>
<feature type="region of interest" description="Disordered" evidence="1">
    <location>
        <begin position="88"/>
        <end position="131"/>
    </location>
</feature>
<reference evidence="2" key="1">
    <citation type="submission" date="2022-01" db="EMBL/GenBank/DDBJ databases">
        <title>Comparative genomics reveals a dynamic genome evolution in the ectomycorrhizal milk-cap (Lactarius) mushrooms.</title>
        <authorList>
            <consortium name="DOE Joint Genome Institute"/>
            <person name="Lebreton A."/>
            <person name="Tang N."/>
            <person name="Kuo A."/>
            <person name="LaButti K."/>
            <person name="Drula E."/>
            <person name="Barry K."/>
            <person name="Clum A."/>
            <person name="Lipzen A."/>
            <person name="Mousain D."/>
            <person name="Ng V."/>
            <person name="Wang R."/>
            <person name="Wang X."/>
            <person name="Dai Y."/>
            <person name="Henrissat B."/>
            <person name="Grigoriev I.V."/>
            <person name="Guerin-Laguette A."/>
            <person name="Yu F."/>
            <person name="Martin F.M."/>
        </authorList>
    </citation>
    <scope>NUCLEOTIDE SEQUENCE</scope>
    <source>
        <strain evidence="2">QP</strain>
    </source>
</reference>
<gene>
    <name evidence="2" type="ORF">EDB92DRAFT_1834581</name>
</gene>
<dbReference type="AlphaFoldDB" id="A0AAD4LT76"/>
<organism evidence="2 3">
    <name type="scientific">Lactarius akahatsu</name>
    <dbReference type="NCBI Taxonomy" id="416441"/>
    <lineage>
        <taxon>Eukaryota</taxon>
        <taxon>Fungi</taxon>
        <taxon>Dikarya</taxon>
        <taxon>Basidiomycota</taxon>
        <taxon>Agaricomycotina</taxon>
        <taxon>Agaricomycetes</taxon>
        <taxon>Russulales</taxon>
        <taxon>Russulaceae</taxon>
        <taxon>Lactarius</taxon>
    </lineage>
</organism>
<dbReference type="EMBL" id="JAKELL010000004">
    <property type="protein sequence ID" value="KAH8999517.1"/>
    <property type="molecule type" value="Genomic_DNA"/>
</dbReference>
<evidence type="ECO:0000313" key="3">
    <source>
        <dbReference type="Proteomes" id="UP001201163"/>
    </source>
</evidence>
<comment type="caution">
    <text evidence="2">The sequence shown here is derived from an EMBL/GenBank/DDBJ whole genome shotgun (WGS) entry which is preliminary data.</text>
</comment>